<name>A0A9W3BKR4_BIOGL</name>
<dbReference type="Pfam" id="PF00443">
    <property type="entry name" value="UCH"/>
    <property type="match status" value="2"/>
</dbReference>
<dbReference type="SMART" id="SM00290">
    <property type="entry name" value="ZnF_UBP"/>
    <property type="match status" value="1"/>
</dbReference>
<organism evidence="9 10">
    <name type="scientific">Biomphalaria glabrata</name>
    <name type="common">Bloodfluke planorb</name>
    <name type="synonym">Freshwater snail</name>
    <dbReference type="NCBI Taxonomy" id="6526"/>
    <lineage>
        <taxon>Eukaryota</taxon>
        <taxon>Metazoa</taxon>
        <taxon>Spiralia</taxon>
        <taxon>Lophotrochozoa</taxon>
        <taxon>Mollusca</taxon>
        <taxon>Gastropoda</taxon>
        <taxon>Heterobranchia</taxon>
        <taxon>Euthyneura</taxon>
        <taxon>Panpulmonata</taxon>
        <taxon>Hygrophila</taxon>
        <taxon>Lymnaeoidea</taxon>
        <taxon>Planorbidae</taxon>
        <taxon>Biomphalaria</taxon>
    </lineage>
</organism>
<dbReference type="PANTHER" id="PTHR21646:SF5">
    <property type="entry name" value="UBIQUITIN CARBOXYL-TERMINAL HYDROLASE-RELATED"/>
    <property type="match status" value="1"/>
</dbReference>
<keyword evidence="6" id="KW-0378">Hydrolase</keyword>
<dbReference type="Gene3D" id="3.90.70.10">
    <property type="entry name" value="Cysteine proteinases"/>
    <property type="match status" value="1"/>
</dbReference>
<evidence type="ECO:0000259" key="7">
    <source>
        <dbReference type="PROSITE" id="PS50235"/>
    </source>
</evidence>
<proteinExistence type="inferred from homology"/>
<dbReference type="GO" id="GO:0004843">
    <property type="term" value="F:cysteine-type deubiquitinase activity"/>
    <property type="evidence" value="ECO:0007669"/>
    <property type="project" value="UniProtKB-UniRule"/>
</dbReference>
<feature type="domain" description="UBP-type" evidence="8">
    <location>
        <begin position="30"/>
        <end position="130"/>
    </location>
</feature>
<dbReference type="PANTHER" id="PTHR21646">
    <property type="entry name" value="UBIQUITIN CARBOXYL-TERMINAL HYDROLASE"/>
    <property type="match status" value="1"/>
</dbReference>
<sequence length="733" mass="83271">MKEWTGNRKIENKSYYKKSQPFEQDCLVMEKCQHVDTFVLTKEISILDPSCWLCSVCGTTEWVWACLSCSNIACGRMNEQHAVQHFEATKHPLAIEINEKYVYCYVCDEYIFGDNEQGDIQALRSALTDIGTMSGQEVEEKEKGLLGSFSKQQALSRRHADEDDMLVTAMCHYRKSLLAKVFSSWYSYLQAEKIDKQASSSSNLADQPSMLTRSRASLFHMKRRTLIPGVTGLRNLGNTCYINSIVQSLGHLDDFREYFCQLVFGLFSPIGTPLPGASPVTHKHFQRLNTIDFFQHLNYETSSVMTVSTPESMKHTGGLNGGGSESVDVLNGSEFDIKVKTETMNALSLCQELHGLLRVLWSGKWAQVSPHGFLHAIWKYIPAFKGHLQHDAQEFLCELLDKVSQEIEQLPQCTSTENIVDQSFRGEIISQVTCMSCNNISARHEAFLDLSLEFPRSFQYTSGQIKRNMCHLTEMLSTFTDVEDLEPKSYNCEHCNSSSQQKDIRTDAKKQLLISKPPVILRLHLKRFRWCGRNNREKINTHVAFDEELDISPFCLTVPTFGKYKLNAVVVHHGVGFRAGHYTAYTYNTCAGTWLHCNDARVQLVSMEDVLTSQAYILFYTRELATIHLDDMPALVEKYTEPDKSSLSTLPDLDQDTMHTLRQLAPGHTQHVIDEEVTLSFHRDPVLVKHLSSRSNSSCKRTLLPEIAAEEPPEKKMDDTILFKANIQAKADK</sequence>
<evidence type="ECO:0000256" key="6">
    <source>
        <dbReference type="RuleBase" id="RU366025"/>
    </source>
</evidence>
<dbReference type="RefSeq" id="XP_055900018.1">
    <property type="nucleotide sequence ID" value="XM_056044043.1"/>
</dbReference>
<evidence type="ECO:0000313" key="9">
    <source>
        <dbReference type="Proteomes" id="UP001165740"/>
    </source>
</evidence>
<dbReference type="PROSITE" id="PS50271">
    <property type="entry name" value="ZF_UBP"/>
    <property type="match status" value="1"/>
</dbReference>
<keyword evidence="9" id="KW-1185">Reference proteome</keyword>
<dbReference type="SUPFAM" id="SSF57850">
    <property type="entry name" value="RING/U-box"/>
    <property type="match status" value="1"/>
</dbReference>
<evidence type="ECO:0000256" key="4">
    <source>
        <dbReference type="ARBA" id="ARBA00022833"/>
    </source>
</evidence>
<keyword evidence="6" id="KW-0645">Protease</keyword>
<keyword evidence="6" id="KW-0788">Thiol protease</keyword>
<accession>A0A9W3BKR4</accession>
<comment type="similarity">
    <text evidence="6">Belongs to the peptidase C19 family.</text>
</comment>
<dbReference type="InterPro" id="IPR001607">
    <property type="entry name" value="Znf_UBP"/>
</dbReference>
<dbReference type="InterPro" id="IPR050185">
    <property type="entry name" value="Ub_carboxyl-term_hydrolase"/>
</dbReference>
<dbReference type="Gene3D" id="3.30.40.10">
    <property type="entry name" value="Zinc/RING finger domain, C3HC4 (zinc finger)"/>
    <property type="match status" value="1"/>
</dbReference>
<evidence type="ECO:0000256" key="5">
    <source>
        <dbReference type="PROSITE-ProRule" id="PRU00502"/>
    </source>
</evidence>
<dbReference type="PROSITE" id="PS00973">
    <property type="entry name" value="USP_2"/>
    <property type="match status" value="1"/>
</dbReference>
<dbReference type="InterPro" id="IPR038765">
    <property type="entry name" value="Papain-like_cys_pep_sf"/>
</dbReference>
<dbReference type="OrthoDB" id="21192at2759"/>
<dbReference type="PROSITE" id="PS50235">
    <property type="entry name" value="USP_3"/>
    <property type="match status" value="1"/>
</dbReference>
<comment type="catalytic activity">
    <reaction evidence="1 6">
        <text>Thiol-dependent hydrolysis of ester, thioester, amide, peptide and isopeptide bonds formed by the C-terminal Gly of ubiquitin (a 76-residue protein attached to proteins as an intracellular targeting signal).</text>
        <dbReference type="EC" id="3.4.19.12"/>
    </reaction>
</comment>
<dbReference type="InterPro" id="IPR001394">
    <property type="entry name" value="Peptidase_C19_UCH"/>
</dbReference>
<dbReference type="InterPro" id="IPR018200">
    <property type="entry name" value="USP_CS"/>
</dbReference>
<evidence type="ECO:0000259" key="8">
    <source>
        <dbReference type="PROSITE" id="PS50271"/>
    </source>
</evidence>
<protein>
    <recommendedName>
        <fullName evidence="6">Ubiquitin carboxyl-terminal hydrolase</fullName>
        <ecNumber evidence="6">3.4.19.12</ecNumber>
    </recommendedName>
</protein>
<dbReference type="GO" id="GO:0008270">
    <property type="term" value="F:zinc ion binding"/>
    <property type="evidence" value="ECO:0007669"/>
    <property type="project" value="UniProtKB-KW"/>
</dbReference>
<keyword evidence="6" id="KW-0833">Ubl conjugation pathway</keyword>
<feature type="domain" description="USP" evidence="7">
    <location>
        <begin position="231"/>
        <end position="623"/>
    </location>
</feature>
<evidence type="ECO:0000313" key="10">
    <source>
        <dbReference type="RefSeq" id="XP_055900018.1"/>
    </source>
</evidence>
<dbReference type="InterPro" id="IPR028889">
    <property type="entry name" value="USP"/>
</dbReference>
<keyword evidence="2" id="KW-0479">Metal-binding</keyword>
<keyword evidence="3 5" id="KW-0863">Zinc-finger</keyword>
<dbReference type="AlphaFoldDB" id="A0A9W3BKR4"/>
<dbReference type="SUPFAM" id="SSF54001">
    <property type="entry name" value="Cysteine proteinases"/>
    <property type="match status" value="1"/>
</dbReference>
<dbReference type="PROSITE" id="PS00972">
    <property type="entry name" value="USP_1"/>
    <property type="match status" value="1"/>
</dbReference>
<dbReference type="GO" id="GO:0016579">
    <property type="term" value="P:protein deubiquitination"/>
    <property type="evidence" value="ECO:0007669"/>
    <property type="project" value="InterPro"/>
</dbReference>
<dbReference type="CDD" id="cd02257">
    <property type="entry name" value="Peptidase_C19"/>
    <property type="match status" value="1"/>
</dbReference>
<reference evidence="10" key="1">
    <citation type="submission" date="2025-08" db="UniProtKB">
        <authorList>
            <consortium name="RefSeq"/>
        </authorList>
    </citation>
    <scope>IDENTIFICATION</scope>
</reference>
<keyword evidence="4" id="KW-0862">Zinc</keyword>
<gene>
    <name evidence="10" type="primary">LOC106054872</name>
</gene>
<dbReference type="OMA" id="RYQCNGK"/>
<dbReference type="GO" id="GO:0006508">
    <property type="term" value="P:proteolysis"/>
    <property type="evidence" value="ECO:0007669"/>
    <property type="project" value="UniProtKB-KW"/>
</dbReference>
<evidence type="ECO:0000256" key="3">
    <source>
        <dbReference type="ARBA" id="ARBA00022771"/>
    </source>
</evidence>
<evidence type="ECO:0000256" key="1">
    <source>
        <dbReference type="ARBA" id="ARBA00000707"/>
    </source>
</evidence>
<evidence type="ECO:0000256" key="2">
    <source>
        <dbReference type="ARBA" id="ARBA00022723"/>
    </source>
</evidence>
<dbReference type="Pfam" id="PF02148">
    <property type="entry name" value="zf-UBP"/>
    <property type="match status" value="1"/>
</dbReference>
<dbReference type="Proteomes" id="UP001165740">
    <property type="component" value="Chromosome 10"/>
</dbReference>
<dbReference type="GeneID" id="106054872"/>
<dbReference type="InterPro" id="IPR013083">
    <property type="entry name" value="Znf_RING/FYVE/PHD"/>
</dbReference>
<dbReference type="EC" id="3.4.19.12" evidence="6"/>